<organism evidence="2 3">
    <name type="scientific">Cirrhinus mrigala</name>
    <name type="common">Mrigala</name>
    <dbReference type="NCBI Taxonomy" id="683832"/>
    <lineage>
        <taxon>Eukaryota</taxon>
        <taxon>Metazoa</taxon>
        <taxon>Chordata</taxon>
        <taxon>Craniata</taxon>
        <taxon>Vertebrata</taxon>
        <taxon>Euteleostomi</taxon>
        <taxon>Actinopterygii</taxon>
        <taxon>Neopterygii</taxon>
        <taxon>Teleostei</taxon>
        <taxon>Ostariophysi</taxon>
        <taxon>Cypriniformes</taxon>
        <taxon>Cyprinidae</taxon>
        <taxon>Labeoninae</taxon>
        <taxon>Labeonini</taxon>
        <taxon>Cirrhinus</taxon>
    </lineage>
</organism>
<feature type="non-terminal residue" evidence="2">
    <location>
        <position position="1"/>
    </location>
</feature>
<accession>A0ABD0NS35</accession>
<sequence>VKVWSDGEFLDIPDDCDGTFQFETDSLLSGRSQTSGTSPGRSIHGIPTFRK</sequence>
<evidence type="ECO:0000313" key="2">
    <source>
        <dbReference type="EMBL" id="KAL0164723.1"/>
    </source>
</evidence>
<comment type="caution">
    <text evidence="2">The sequence shown here is derived from an EMBL/GenBank/DDBJ whole genome shotgun (WGS) entry which is preliminary data.</text>
</comment>
<dbReference type="Proteomes" id="UP001529510">
    <property type="component" value="Unassembled WGS sequence"/>
</dbReference>
<feature type="compositionally biased region" description="Polar residues" evidence="1">
    <location>
        <begin position="28"/>
        <end position="40"/>
    </location>
</feature>
<gene>
    <name evidence="2" type="ORF">M9458_040476</name>
</gene>
<reference evidence="2 3" key="1">
    <citation type="submission" date="2024-05" db="EMBL/GenBank/DDBJ databases">
        <title>Genome sequencing and assembly of Indian major carp, Cirrhinus mrigala (Hamilton, 1822).</title>
        <authorList>
            <person name="Mohindra V."/>
            <person name="Chowdhury L.M."/>
            <person name="Lal K."/>
            <person name="Jena J.K."/>
        </authorList>
    </citation>
    <scope>NUCLEOTIDE SEQUENCE [LARGE SCALE GENOMIC DNA]</scope>
    <source>
        <strain evidence="2">CM1030</strain>
        <tissue evidence="2">Blood</tissue>
    </source>
</reference>
<keyword evidence="3" id="KW-1185">Reference proteome</keyword>
<dbReference type="EMBL" id="JAMKFB020000020">
    <property type="protein sequence ID" value="KAL0164723.1"/>
    <property type="molecule type" value="Genomic_DNA"/>
</dbReference>
<proteinExistence type="predicted"/>
<protein>
    <submittedName>
        <fullName evidence="2">Uncharacterized protein</fullName>
    </submittedName>
</protein>
<evidence type="ECO:0000313" key="3">
    <source>
        <dbReference type="Proteomes" id="UP001529510"/>
    </source>
</evidence>
<dbReference type="AlphaFoldDB" id="A0ABD0NS35"/>
<evidence type="ECO:0000256" key="1">
    <source>
        <dbReference type="SAM" id="MobiDB-lite"/>
    </source>
</evidence>
<name>A0ABD0NS35_CIRMR</name>
<feature type="region of interest" description="Disordered" evidence="1">
    <location>
        <begin position="28"/>
        <end position="51"/>
    </location>
</feature>